<feature type="region of interest" description="Disordered" evidence="1">
    <location>
        <begin position="1510"/>
        <end position="1529"/>
    </location>
</feature>
<dbReference type="PANTHER" id="PTHR11439">
    <property type="entry name" value="GAG-POL-RELATED RETROTRANSPOSON"/>
    <property type="match status" value="1"/>
</dbReference>
<feature type="region of interest" description="Disordered" evidence="1">
    <location>
        <begin position="1476"/>
        <end position="1503"/>
    </location>
</feature>
<evidence type="ECO:0000259" key="2">
    <source>
        <dbReference type="PROSITE" id="PS50994"/>
    </source>
</evidence>
<dbReference type="GO" id="GO:0015074">
    <property type="term" value="P:DNA integration"/>
    <property type="evidence" value="ECO:0007669"/>
    <property type="project" value="InterPro"/>
</dbReference>
<dbReference type="SUPFAM" id="SSF53098">
    <property type="entry name" value="Ribonuclease H-like"/>
    <property type="match status" value="1"/>
</dbReference>
<dbReference type="GO" id="GO:0003676">
    <property type="term" value="F:nucleic acid binding"/>
    <property type="evidence" value="ECO:0007669"/>
    <property type="project" value="InterPro"/>
</dbReference>
<reference evidence="4" key="2">
    <citation type="submission" date="2024-04" db="EMBL/GenBank/DDBJ databases">
        <authorList>
            <person name="Chen Y."/>
            <person name="Shah S."/>
            <person name="Dougan E. K."/>
            <person name="Thang M."/>
            <person name="Chan C."/>
        </authorList>
    </citation>
    <scope>NUCLEOTIDE SEQUENCE [LARGE SCALE GENOMIC DNA]</scope>
</reference>
<comment type="caution">
    <text evidence="3">The sequence shown here is derived from an EMBL/GenBank/DDBJ whole genome shotgun (WGS) entry which is preliminary data.</text>
</comment>
<keyword evidence="6" id="KW-1185">Reference proteome</keyword>
<dbReference type="EMBL" id="CAMXCT020000210">
    <property type="protein sequence ID" value="CAL1128910.1"/>
    <property type="molecule type" value="Genomic_DNA"/>
</dbReference>
<dbReference type="CDD" id="cd09272">
    <property type="entry name" value="RNase_HI_RT_Ty1"/>
    <property type="match status" value="1"/>
</dbReference>
<dbReference type="InterPro" id="IPR012337">
    <property type="entry name" value="RNaseH-like_sf"/>
</dbReference>
<name>A0A9P1BMS2_9DINO</name>
<evidence type="ECO:0000313" key="3">
    <source>
        <dbReference type="EMBL" id="CAI3975535.1"/>
    </source>
</evidence>
<feature type="region of interest" description="Disordered" evidence="1">
    <location>
        <begin position="14"/>
        <end position="113"/>
    </location>
</feature>
<dbReference type="EMBL" id="CAMXCT030000210">
    <property type="protein sequence ID" value="CAL4762847.1"/>
    <property type="molecule type" value="Genomic_DNA"/>
</dbReference>
<gene>
    <name evidence="3" type="ORF">C1SCF055_LOCUS3838</name>
</gene>
<dbReference type="SUPFAM" id="SSF56672">
    <property type="entry name" value="DNA/RNA polymerases"/>
    <property type="match status" value="1"/>
</dbReference>
<feature type="region of interest" description="Disordered" evidence="1">
    <location>
        <begin position="1423"/>
        <end position="1445"/>
    </location>
</feature>
<sequence length="1568" mass="175050">MARYFLVGALTWRVPRGTDKLKDPPEEDLPDDAPMIEAEGEDGEVHDEVQDGVPPDEDGSGRGALVQLSGEAPGDERSHPGGVPDEDGSGGEPLVQLSGEGAEPAEPLQTHGPPTLEEATELRVFRMALPMKSKKAREVVATVMEFVLRLRSEGYHVGRIHSDQGHEFAGEFRRWALQRGIYLPRTAGDDPRGNGRAEVAVKAFKNYIRRTLRQASVDAKWWPWALRYSNEVQRCIRMGTKPDWPRFLQEVRVRKRTWKKDDLSSRVETVQYLCPSIENHGHWIYKSGEAPRLTRYILAPTTEPEDDTVWVAVEREGRDAQEQRRRIRGKSTLRKMDASLMSSEEVEEEEKKIEVRRVMKLVEEEMQTLINEDPEIAADEVRILGRLRKMVEEQGENEEILQTKIISPKEVLRNWSEWEPSIRSEVESLTVEKSALKPLTKAEVEELKLQAQKEGKKLEILPSKMVFTIKPGGKLKSRWVVCGNYEEKKEGEETYSTGADATTLRLLVWTSTKMGWCGCVLDVRTAFLNAEMEQSPEEDLLLIQAPHVLREAKFLKGEALFLPLRAVYGFRRSPRLWGLHRDRTMRDMKISVVLDGRKEMLVLKQMESEQNLWKVVVLRKGFQEDLEDEFVSNGRVVGLVMTYVDDILITGRREVMESVTQQLQQTWSTSVPEEIGEKPVRFLGIEITRCLAEGEERMHWSLNQQAYIRDLLGRYEDGEKVRKIPITRDQAAMSQDVTPPTPEGVKSCQKVIGELLWLVTRTRPDLMFGVSRMGASVLKSTHAIQETAKQMRLYLKATLEEGLRFEERPEDPINLYVYSDSSFAPESDESHGSFIVLANGSSMFWRSGRQSAVTLSTAESELTELVEAMVAGESVYAIISELFAEVNRIALCDSQAALAILLAEGGSWRTRHLRLRWSFARQAVLRGDWQVGHVPGERMIADIGTKALASTRLELLKEMLGMKKTGHVEVEDAGKNEEKGKKIPSQPQGPEVATLALRLITLAATLQMSKAMDDEEEESSAEFNQLMMIYTILVVMATLGLQALWKVGVSSACSSLRNWLLGGEGRSLPAEPEEPEVRRPNIEELTTSMGRAEDGSGRGALVQLAQAGWRHAVGSYTVDATAVPGLGGDPPLSRAEDGSGQRVLVQLAQASPGLAVEETALPGPTQNVRSDASLGQAGPSTEPSSSSGSGETSDSMAERIEATIRMIAEEEVELWREYGRMGHFPYVNENHQDADLGFDVFRTPCGTVYHSTRACTQLKGPRTGFARKFSWCELCKEVGMRTRGRPPPGSPLLLLTSGQTLHTDARCPRTENTSEFRGFAALQLPFFQLKFEDFRVADEKKEKVRSLEDEEQLILAIFASKNEPLGERTKRIHHDPPGGAEVAHGDGSILPENTKVTTFGIGWLNLLDSGSDPQLVEGNEPPAEAYRAQQRAHRSATTSASPMLAMPRQDLEVSPGPHRLGPGAFGLAWWYLKAEEDESEDDPDSRRGRGPPHEVAPQVVSPAATATALPVGQRPLPSSHRSPPEISFEDAGRMPQHLWPWIALHAPLKPPQRRKLAVSRLQSDAVLV</sequence>
<protein>
    <submittedName>
        <fullName evidence="5">Retrovirus-related Pol polyprotein from transposon RE1 (Retro element 1) (AtRE1)</fullName>
    </submittedName>
</protein>
<proteinExistence type="predicted"/>
<evidence type="ECO:0000313" key="5">
    <source>
        <dbReference type="EMBL" id="CAL4762847.1"/>
    </source>
</evidence>
<feature type="domain" description="Integrase catalytic" evidence="2">
    <location>
        <begin position="89"/>
        <end position="250"/>
    </location>
</feature>
<dbReference type="InterPro" id="IPR036397">
    <property type="entry name" value="RNaseH_sf"/>
</dbReference>
<evidence type="ECO:0000313" key="4">
    <source>
        <dbReference type="EMBL" id="CAL1128910.1"/>
    </source>
</evidence>
<dbReference type="Gene3D" id="3.30.420.10">
    <property type="entry name" value="Ribonuclease H-like superfamily/Ribonuclease H"/>
    <property type="match status" value="1"/>
</dbReference>
<organism evidence="3">
    <name type="scientific">Cladocopium goreaui</name>
    <dbReference type="NCBI Taxonomy" id="2562237"/>
    <lineage>
        <taxon>Eukaryota</taxon>
        <taxon>Sar</taxon>
        <taxon>Alveolata</taxon>
        <taxon>Dinophyceae</taxon>
        <taxon>Suessiales</taxon>
        <taxon>Symbiodiniaceae</taxon>
        <taxon>Cladocopium</taxon>
    </lineage>
</organism>
<accession>A0A9P1BMS2</accession>
<dbReference type="PROSITE" id="PS50994">
    <property type="entry name" value="INTEGRASE"/>
    <property type="match status" value="1"/>
</dbReference>
<dbReference type="EMBL" id="CAMXCT010000210">
    <property type="protein sequence ID" value="CAI3975535.1"/>
    <property type="molecule type" value="Genomic_DNA"/>
</dbReference>
<dbReference type="InterPro" id="IPR001584">
    <property type="entry name" value="Integrase_cat-core"/>
</dbReference>
<reference evidence="3" key="1">
    <citation type="submission" date="2022-10" db="EMBL/GenBank/DDBJ databases">
        <authorList>
            <person name="Chen Y."/>
            <person name="Dougan E. K."/>
            <person name="Chan C."/>
            <person name="Rhodes N."/>
            <person name="Thang M."/>
        </authorList>
    </citation>
    <scope>NUCLEOTIDE SEQUENCE</scope>
</reference>
<evidence type="ECO:0000313" key="6">
    <source>
        <dbReference type="Proteomes" id="UP001152797"/>
    </source>
</evidence>
<dbReference type="OrthoDB" id="413361at2759"/>
<feature type="compositionally biased region" description="Low complexity" evidence="1">
    <location>
        <begin position="1179"/>
        <end position="1193"/>
    </location>
</feature>
<dbReference type="Proteomes" id="UP001152797">
    <property type="component" value="Unassembled WGS sequence"/>
</dbReference>
<evidence type="ECO:0000256" key="1">
    <source>
        <dbReference type="SAM" id="MobiDB-lite"/>
    </source>
</evidence>
<feature type="region of interest" description="Disordered" evidence="1">
    <location>
        <begin position="1162"/>
        <end position="1195"/>
    </location>
</feature>
<dbReference type="InterPro" id="IPR043502">
    <property type="entry name" value="DNA/RNA_pol_sf"/>
</dbReference>